<sequence length="119" mass="13035">MALEIFSKVFSFRLLERSSDSTESSPHTAIRSSTSRAVHAGALYLFSGDCMVTCADELCVVTCADESSTLAKQEMQFKSSLGFSCIPGQCSRVQLPVQSSHWCTVGYCPEANNFDLRPH</sequence>
<dbReference type="Proteomes" id="UP000291020">
    <property type="component" value="Unassembled WGS sequence"/>
</dbReference>
<proteinExistence type="predicted"/>
<evidence type="ECO:0000313" key="2">
    <source>
        <dbReference type="Proteomes" id="UP000291020"/>
    </source>
</evidence>
<name>A0A452IDB8_9SAUR</name>
<reference evidence="1" key="2">
    <citation type="submission" date="2025-08" db="UniProtKB">
        <authorList>
            <consortium name="Ensembl"/>
        </authorList>
    </citation>
    <scope>IDENTIFICATION</scope>
</reference>
<reference evidence="1" key="3">
    <citation type="submission" date="2025-09" db="UniProtKB">
        <authorList>
            <consortium name="Ensembl"/>
        </authorList>
    </citation>
    <scope>IDENTIFICATION</scope>
</reference>
<dbReference type="AlphaFoldDB" id="A0A452IDB8"/>
<organism evidence="1 2">
    <name type="scientific">Gopherus agassizii</name>
    <name type="common">Agassiz's desert tortoise</name>
    <dbReference type="NCBI Taxonomy" id="38772"/>
    <lineage>
        <taxon>Eukaryota</taxon>
        <taxon>Metazoa</taxon>
        <taxon>Chordata</taxon>
        <taxon>Craniata</taxon>
        <taxon>Vertebrata</taxon>
        <taxon>Euteleostomi</taxon>
        <taxon>Archelosauria</taxon>
        <taxon>Testudinata</taxon>
        <taxon>Testudines</taxon>
        <taxon>Cryptodira</taxon>
        <taxon>Durocryptodira</taxon>
        <taxon>Testudinoidea</taxon>
        <taxon>Testudinidae</taxon>
        <taxon>Gopherus</taxon>
    </lineage>
</organism>
<keyword evidence="2" id="KW-1185">Reference proteome</keyword>
<reference evidence="2" key="1">
    <citation type="journal article" date="2017" name="PLoS ONE">
        <title>The Agassiz's desert tortoise genome provides a resource for the conservation of a threatened species.</title>
        <authorList>
            <person name="Tollis M."/>
            <person name="DeNardo D.F."/>
            <person name="Cornelius J.A."/>
            <person name="Dolby G.A."/>
            <person name="Edwards T."/>
            <person name="Henen B.T."/>
            <person name="Karl A.E."/>
            <person name="Murphy R.W."/>
            <person name="Kusumi K."/>
        </authorList>
    </citation>
    <scope>NUCLEOTIDE SEQUENCE [LARGE SCALE GENOMIC DNA]</scope>
</reference>
<evidence type="ECO:0000313" key="1">
    <source>
        <dbReference type="Ensembl" id="ENSGAGP00000025805.1"/>
    </source>
</evidence>
<protein>
    <submittedName>
        <fullName evidence="1">Uncharacterized protein</fullName>
    </submittedName>
</protein>
<accession>A0A452IDB8</accession>
<dbReference type="Ensembl" id="ENSGAGT00000029356.1">
    <property type="protein sequence ID" value="ENSGAGP00000025805.1"/>
    <property type="gene ID" value="ENSGAGG00000018840.1"/>
</dbReference>